<organism evidence="1 2">
    <name type="scientific">Nostoc sphaeroides CCNUC1</name>
    <dbReference type="NCBI Taxonomy" id="2653204"/>
    <lineage>
        <taxon>Bacteria</taxon>
        <taxon>Bacillati</taxon>
        <taxon>Cyanobacteriota</taxon>
        <taxon>Cyanophyceae</taxon>
        <taxon>Nostocales</taxon>
        <taxon>Nostocaceae</taxon>
        <taxon>Nostoc</taxon>
    </lineage>
</organism>
<evidence type="ECO:0000313" key="1">
    <source>
        <dbReference type="EMBL" id="QFS42711.1"/>
    </source>
</evidence>
<dbReference type="AlphaFoldDB" id="A0A5P8VR06"/>
<name>A0A5P8VR06_9NOSO</name>
<proteinExistence type="predicted"/>
<keyword evidence="2" id="KW-1185">Reference proteome</keyword>
<protein>
    <submittedName>
        <fullName evidence="1">Site-specific integrase</fullName>
    </submittedName>
</protein>
<accession>A0A5P8VR06</accession>
<reference evidence="1 2" key="1">
    <citation type="submission" date="2019-10" db="EMBL/GenBank/DDBJ databases">
        <title>Genomic and transcriptomic insights into the perfect genentic adaptation of a filamentous nitrogen-fixing cyanobacterium to rice fields.</title>
        <authorList>
            <person name="Chen Z."/>
        </authorList>
    </citation>
    <scope>NUCLEOTIDE SEQUENCE [LARGE SCALE GENOMIC DNA]</scope>
    <source>
        <strain evidence="1">CCNUC1</strain>
    </source>
</reference>
<dbReference type="RefSeq" id="WP_323808640.1">
    <property type="nucleotide sequence ID" value="NZ_CP045226.1"/>
</dbReference>
<gene>
    <name evidence="1" type="ORF">GXM_00184</name>
</gene>
<dbReference type="Proteomes" id="UP000326678">
    <property type="component" value="Chromosome Gxm1"/>
</dbReference>
<dbReference type="KEGG" id="nsh:GXM_00184"/>
<dbReference type="EMBL" id="CP045226">
    <property type="protein sequence ID" value="QFS42711.1"/>
    <property type="molecule type" value="Genomic_DNA"/>
</dbReference>
<evidence type="ECO:0000313" key="2">
    <source>
        <dbReference type="Proteomes" id="UP000326678"/>
    </source>
</evidence>
<sequence length="58" mass="7035">MKINRHGRAKVLTQSEIQLIFSHGLENDRDRKLKYDICSNFIQFIELFYTEIFFSHNE</sequence>